<feature type="chain" id="PRO_5042036892" evidence="1">
    <location>
        <begin position="32"/>
        <end position="70"/>
    </location>
</feature>
<sequence>MEKGSFSMTFLFVLFVITTCVSMSSIPVVEGGEIKLNVPCNTTANCHQKTSCPGRRMVLRCVHNFCQCNW</sequence>
<proteinExistence type="predicted"/>
<accession>A0AAD6RUF6</accession>
<evidence type="ECO:0000313" key="2">
    <source>
        <dbReference type="EMBL" id="KAJ7015254.1"/>
    </source>
</evidence>
<evidence type="ECO:0000256" key="1">
    <source>
        <dbReference type="SAM" id="SignalP"/>
    </source>
</evidence>
<dbReference type="AlphaFoldDB" id="A0AAD6RUF6"/>
<protein>
    <submittedName>
        <fullName evidence="2">Uncharacterized protein</fullName>
    </submittedName>
</protein>
<name>A0AAD6RUF6_9ROSI</name>
<evidence type="ECO:0000313" key="3">
    <source>
        <dbReference type="Proteomes" id="UP001164929"/>
    </source>
</evidence>
<dbReference type="Proteomes" id="UP001164929">
    <property type="component" value="Chromosome 1"/>
</dbReference>
<keyword evidence="3" id="KW-1185">Reference proteome</keyword>
<reference evidence="2 3" key="1">
    <citation type="journal article" date="2023" name="Mol. Ecol. Resour.">
        <title>Chromosome-level genome assembly of a triploid poplar Populus alba 'Berolinensis'.</title>
        <authorList>
            <person name="Chen S."/>
            <person name="Yu Y."/>
            <person name="Wang X."/>
            <person name="Wang S."/>
            <person name="Zhang T."/>
            <person name="Zhou Y."/>
            <person name="He R."/>
            <person name="Meng N."/>
            <person name="Wang Y."/>
            <person name="Liu W."/>
            <person name="Liu Z."/>
            <person name="Liu J."/>
            <person name="Guo Q."/>
            <person name="Huang H."/>
            <person name="Sederoff R.R."/>
            <person name="Wang G."/>
            <person name="Qu G."/>
            <person name="Chen S."/>
        </authorList>
    </citation>
    <scope>NUCLEOTIDE SEQUENCE [LARGE SCALE GENOMIC DNA]</scope>
    <source>
        <strain evidence="2">SC-2020</strain>
    </source>
</reference>
<dbReference type="EMBL" id="JAQIZT010000001">
    <property type="protein sequence ID" value="KAJ7015254.1"/>
    <property type="molecule type" value="Genomic_DNA"/>
</dbReference>
<keyword evidence="1" id="KW-0732">Signal</keyword>
<feature type="signal peptide" evidence="1">
    <location>
        <begin position="1"/>
        <end position="31"/>
    </location>
</feature>
<organism evidence="2 3">
    <name type="scientific">Populus alba x Populus x berolinensis</name>
    <dbReference type="NCBI Taxonomy" id="444605"/>
    <lineage>
        <taxon>Eukaryota</taxon>
        <taxon>Viridiplantae</taxon>
        <taxon>Streptophyta</taxon>
        <taxon>Embryophyta</taxon>
        <taxon>Tracheophyta</taxon>
        <taxon>Spermatophyta</taxon>
        <taxon>Magnoliopsida</taxon>
        <taxon>eudicotyledons</taxon>
        <taxon>Gunneridae</taxon>
        <taxon>Pentapetalae</taxon>
        <taxon>rosids</taxon>
        <taxon>fabids</taxon>
        <taxon>Malpighiales</taxon>
        <taxon>Salicaceae</taxon>
        <taxon>Saliceae</taxon>
        <taxon>Populus</taxon>
    </lineage>
</organism>
<comment type="caution">
    <text evidence="2">The sequence shown here is derived from an EMBL/GenBank/DDBJ whole genome shotgun (WGS) entry which is preliminary data.</text>
</comment>
<gene>
    <name evidence="2" type="ORF">NC653_004533</name>
</gene>